<dbReference type="AlphaFoldDB" id="A0A9D4VSN4"/>
<comment type="similarity">
    <text evidence="3">Belongs to the PMEI family.</text>
</comment>
<gene>
    <name evidence="6" type="ORF">KIW84_074568</name>
</gene>
<keyword evidence="7" id="KW-1185">Reference proteome</keyword>
<evidence type="ECO:0000256" key="4">
    <source>
        <dbReference type="SAM" id="SignalP"/>
    </source>
</evidence>
<dbReference type="SMART" id="SM00856">
    <property type="entry name" value="PMEI"/>
    <property type="match status" value="1"/>
</dbReference>
<dbReference type="InterPro" id="IPR052421">
    <property type="entry name" value="PCW_Enzyme_Inhibitor"/>
</dbReference>
<dbReference type="PANTHER" id="PTHR36710:SF20">
    <property type="entry name" value="PECTINESTERASE INHIBITOR DOMAIN PROTEIN"/>
    <property type="match status" value="1"/>
</dbReference>
<dbReference type="Pfam" id="PF04043">
    <property type="entry name" value="PMEI"/>
    <property type="match status" value="1"/>
</dbReference>
<dbReference type="EMBL" id="JAMSHJ010000007">
    <property type="protein sequence ID" value="KAI5388962.1"/>
    <property type="molecule type" value="Genomic_DNA"/>
</dbReference>
<evidence type="ECO:0000256" key="2">
    <source>
        <dbReference type="ARBA" id="ARBA00023157"/>
    </source>
</evidence>
<dbReference type="Gramene" id="Psat07G0456800-T1">
    <property type="protein sequence ID" value="KAI5388962.1"/>
    <property type="gene ID" value="KIW84_074568"/>
</dbReference>
<keyword evidence="1 4" id="KW-0732">Signal</keyword>
<name>A0A9D4VSN4_PEA</name>
<evidence type="ECO:0000256" key="1">
    <source>
        <dbReference type="ARBA" id="ARBA00022729"/>
    </source>
</evidence>
<evidence type="ECO:0000313" key="7">
    <source>
        <dbReference type="Proteomes" id="UP001058974"/>
    </source>
</evidence>
<feature type="signal peptide" evidence="4">
    <location>
        <begin position="1"/>
        <end position="24"/>
    </location>
</feature>
<dbReference type="CDD" id="cd15797">
    <property type="entry name" value="PMEI"/>
    <property type="match status" value="1"/>
</dbReference>
<dbReference type="Gene3D" id="1.20.140.40">
    <property type="entry name" value="Invertase/pectin methylesterase inhibitor family protein"/>
    <property type="match status" value="1"/>
</dbReference>
<organism evidence="6 7">
    <name type="scientific">Pisum sativum</name>
    <name type="common">Garden pea</name>
    <name type="synonym">Lathyrus oleraceus</name>
    <dbReference type="NCBI Taxonomy" id="3888"/>
    <lineage>
        <taxon>Eukaryota</taxon>
        <taxon>Viridiplantae</taxon>
        <taxon>Streptophyta</taxon>
        <taxon>Embryophyta</taxon>
        <taxon>Tracheophyta</taxon>
        <taxon>Spermatophyta</taxon>
        <taxon>Magnoliopsida</taxon>
        <taxon>eudicotyledons</taxon>
        <taxon>Gunneridae</taxon>
        <taxon>Pentapetalae</taxon>
        <taxon>rosids</taxon>
        <taxon>fabids</taxon>
        <taxon>Fabales</taxon>
        <taxon>Fabaceae</taxon>
        <taxon>Papilionoideae</taxon>
        <taxon>50 kb inversion clade</taxon>
        <taxon>NPAAA clade</taxon>
        <taxon>Hologalegina</taxon>
        <taxon>IRL clade</taxon>
        <taxon>Fabeae</taxon>
        <taxon>Lathyrus</taxon>
    </lineage>
</organism>
<feature type="domain" description="Pectinesterase inhibitor" evidence="5">
    <location>
        <begin position="27"/>
        <end position="175"/>
    </location>
</feature>
<dbReference type="InterPro" id="IPR035513">
    <property type="entry name" value="Invertase/methylesterase_inhib"/>
</dbReference>
<dbReference type="PANTHER" id="PTHR36710">
    <property type="entry name" value="PECTINESTERASE INHIBITOR-LIKE"/>
    <property type="match status" value="1"/>
</dbReference>
<feature type="chain" id="PRO_5039528494" description="Pectinesterase inhibitor domain-containing protein" evidence="4">
    <location>
        <begin position="25"/>
        <end position="181"/>
    </location>
</feature>
<dbReference type="NCBIfam" id="TIGR01614">
    <property type="entry name" value="PME_inhib"/>
    <property type="match status" value="1"/>
</dbReference>
<comment type="caution">
    <text evidence="6">The sequence shown here is derived from an EMBL/GenBank/DDBJ whole genome shotgun (WGS) entry which is preliminary data.</text>
</comment>
<evidence type="ECO:0000256" key="3">
    <source>
        <dbReference type="ARBA" id="ARBA00038471"/>
    </source>
</evidence>
<proteinExistence type="inferred from homology"/>
<dbReference type="GO" id="GO:0046910">
    <property type="term" value="F:pectinesterase inhibitor activity"/>
    <property type="evidence" value="ECO:0007669"/>
    <property type="project" value="InterPro"/>
</dbReference>
<protein>
    <recommendedName>
        <fullName evidence="5">Pectinesterase inhibitor domain-containing protein</fullName>
    </recommendedName>
</protein>
<keyword evidence="2" id="KW-1015">Disulfide bond</keyword>
<evidence type="ECO:0000259" key="5">
    <source>
        <dbReference type="SMART" id="SM00856"/>
    </source>
</evidence>
<dbReference type="InterPro" id="IPR034086">
    <property type="entry name" value="PMEI_plant"/>
</dbReference>
<reference evidence="6 7" key="1">
    <citation type="journal article" date="2022" name="Nat. Genet.">
        <title>Improved pea reference genome and pan-genome highlight genomic features and evolutionary characteristics.</title>
        <authorList>
            <person name="Yang T."/>
            <person name="Liu R."/>
            <person name="Luo Y."/>
            <person name="Hu S."/>
            <person name="Wang D."/>
            <person name="Wang C."/>
            <person name="Pandey M.K."/>
            <person name="Ge S."/>
            <person name="Xu Q."/>
            <person name="Li N."/>
            <person name="Li G."/>
            <person name="Huang Y."/>
            <person name="Saxena R.K."/>
            <person name="Ji Y."/>
            <person name="Li M."/>
            <person name="Yan X."/>
            <person name="He Y."/>
            <person name="Liu Y."/>
            <person name="Wang X."/>
            <person name="Xiang C."/>
            <person name="Varshney R.K."/>
            <person name="Ding H."/>
            <person name="Gao S."/>
            <person name="Zong X."/>
        </authorList>
    </citation>
    <scope>NUCLEOTIDE SEQUENCE [LARGE SCALE GENOMIC DNA]</scope>
    <source>
        <strain evidence="6 7">cv. Zhongwan 6</strain>
    </source>
</reference>
<sequence length="181" mass="20517">IGTNFKMIRFSFFAVIFLVSVTCSYTIKVVDVDAICKQTNNVSFCTNLLNSKPGGVGQDLDSLAQYTLDVARSNTTNTIILIQRLIAQTGRDVEAQIPYKKCLSFFEKIIHSIDYFRDMLKIREYEEMFRAADRITYYIYDCLNGSGPDEPPYHGSPMVPKNANVLNQVVVIISVIIHKLE</sequence>
<dbReference type="InterPro" id="IPR006501">
    <property type="entry name" value="Pectinesterase_inhib_dom"/>
</dbReference>
<dbReference type="Proteomes" id="UP001058974">
    <property type="component" value="Chromosome 7"/>
</dbReference>
<evidence type="ECO:0000313" key="6">
    <source>
        <dbReference type="EMBL" id="KAI5388962.1"/>
    </source>
</evidence>
<feature type="non-terminal residue" evidence="6">
    <location>
        <position position="1"/>
    </location>
</feature>
<accession>A0A9D4VSN4</accession>
<dbReference type="SUPFAM" id="SSF101148">
    <property type="entry name" value="Plant invertase/pectin methylesterase inhibitor"/>
    <property type="match status" value="1"/>
</dbReference>